<organism evidence="6 7">
    <name type="scientific">Parvularcula marina</name>
    <dbReference type="NCBI Taxonomy" id="2292771"/>
    <lineage>
        <taxon>Bacteria</taxon>
        <taxon>Pseudomonadati</taxon>
        <taxon>Pseudomonadota</taxon>
        <taxon>Alphaproteobacteria</taxon>
        <taxon>Parvularculales</taxon>
        <taxon>Parvularculaceae</taxon>
        <taxon>Parvularcula</taxon>
    </lineage>
</organism>
<feature type="compositionally biased region" description="Basic residues" evidence="4">
    <location>
        <begin position="1"/>
        <end position="10"/>
    </location>
</feature>
<protein>
    <submittedName>
        <fullName evidence="6">Arginine N-succinyltransferase</fullName>
    </submittedName>
</protein>
<comment type="caution">
    <text evidence="6">The sequence shown here is derived from an EMBL/GenBank/DDBJ whole genome shotgun (WGS) entry which is preliminary data.</text>
</comment>
<reference evidence="6 7" key="1">
    <citation type="submission" date="2018-08" db="EMBL/GenBank/DDBJ databases">
        <title>Parvularcula sp. SM1705, isolated from surface water of the South Sea China.</title>
        <authorList>
            <person name="Sun L."/>
        </authorList>
    </citation>
    <scope>NUCLEOTIDE SEQUENCE [LARGE SCALE GENOMIC DNA]</scope>
    <source>
        <strain evidence="6 7">SM1705</strain>
    </source>
</reference>
<evidence type="ECO:0000313" key="7">
    <source>
        <dbReference type="Proteomes" id="UP000264589"/>
    </source>
</evidence>
<evidence type="ECO:0000256" key="4">
    <source>
        <dbReference type="SAM" id="MobiDB-lite"/>
    </source>
</evidence>
<evidence type="ECO:0000256" key="1">
    <source>
        <dbReference type="ARBA" id="ARBA00022503"/>
    </source>
</evidence>
<dbReference type="PROSITE" id="PS51186">
    <property type="entry name" value="GNAT"/>
    <property type="match status" value="1"/>
</dbReference>
<name>A0A371RK32_9PROT</name>
<gene>
    <name evidence="6" type="ORF">DX908_11310</name>
</gene>
<evidence type="ECO:0000259" key="5">
    <source>
        <dbReference type="PROSITE" id="PS51186"/>
    </source>
</evidence>
<keyword evidence="7" id="KW-1185">Reference proteome</keyword>
<keyword evidence="3" id="KW-0012">Acyltransferase</keyword>
<dbReference type="SUPFAM" id="SSF55729">
    <property type="entry name" value="Acyl-CoA N-acyltransferases (Nat)"/>
    <property type="match status" value="1"/>
</dbReference>
<dbReference type="InterPro" id="IPR007041">
    <property type="entry name" value="Arg_succinylTrfase_AstA/AruG"/>
</dbReference>
<feature type="region of interest" description="Disordered" evidence="4">
    <location>
        <begin position="1"/>
        <end position="40"/>
    </location>
</feature>
<dbReference type="PANTHER" id="PTHR30420">
    <property type="entry name" value="N-SUCCINYLARGININE DIHYDROLASE"/>
    <property type="match status" value="1"/>
</dbReference>
<dbReference type="Pfam" id="PF04958">
    <property type="entry name" value="AstA"/>
    <property type="match status" value="1"/>
</dbReference>
<dbReference type="PANTHER" id="PTHR30420:SF1">
    <property type="entry name" value="ARGININE N-SUCCINYLTRANSFERASE"/>
    <property type="match status" value="1"/>
</dbReference>
<dbReference type="FunCoup" id="A0A371RK32">
    <property type="interactions" value="17"/>
</dbReference>
<dbReference type="InterPro" id="IPR000182">
    <property type="entry name" value="GNAT_dom"/>
</dbReference>
<evidence type="ECO:0000256" key="3">
    <source>
        <dbReference type="ARBA" id="ARBA00023315"/>
    </source>
</evidence>
<dbReference type="Gene3D" id="3.40.630.30">
    <property type="match status" value="1"/>
</dbReference>
<keyword evidence="1" id="KW-0056">Arginine metabolism</keyword>
<dbReference type="Proteomes" id="UP000264589">
    <property type="component" value="Unassembled WGS sequence"/>
</dbReference>
<feature type="domain" description="N-acetyltransferase" evidence="5">
    <location>
        <begin position="42"/>
        <end position="228"/>
    </location>
</feature>
<evidence type="ECO:0000256" key="2">
    <source>
        <dbReference type="ARBA" id="ARBA00022679"/>
    </source>
</evidence>
<dbReference type="InParanoid" id="A0A371RK32"/>
<dbReference type="GO" id="GO:0006527">
    <property type="term" value="P:L-arginine catabolic process"/>
    <property type="evidence" value="ECO:0007669"/>
    <property type="project" value="InterPro"/>
</dbReference>
<accession>A0A371RK32</accession>
<dbReference type="InterPro" id="IPR016181">
    <property type="entry name" value="Acyl_CoA_acyltransferase"/>
</dbReference>
<dbReference type="GO" id="GO:0008791">
    <property type="term" value="F:arginine N-succinyltransferase activity"/>
    <property type="evidence" value="ECO:0007669"/>
    <property type="project" value="InterPro"/>
</dbReference>
<dbReference type="AlphaFoldDB" id="A0A371RK32"/>
<proteinExistence type="predicted"/>
<dbReference type="NCBIfam" id="TIGR03243">
    <property type="entry name" value="arg_catab_AOST"/>
    <property type="match status" value="1"/>
</dbReference>
<keyword evidence="2 6" id="KW-0808">Transferase</keyword>
<dbReference type="EMBL" id="QUQO01000001">
    <property type="protein sequence ID" value="RFB05804.1"/>
    <property type="molecule type" value="Genomic_DNA"/>
</dbReference>
<evidence type="ECO:0000313" key="6">
    <source>
        <dbReference type="EMBL" id="RFB05804.1"/>
    </source>
</evidence>
<sequence length="381" mass="41761">MIPLSCRRRREPLPGAKTRSIGRAHPEPAVRRSSPNVSTPSLIVRPARKEDLPSLLKLAQNAGLGMTTVPNTEEALLERIEASDKAFAGSGRAEARDIFFFVLDNGDHAVGMASIFPDLGADRPFYSYRRSHIAAQAPESGLKASSDILFLVNDFHGYEEIGTLLVGKEARGQGAGRLLSLSRLMFMGTRRDRFGENVMAEIRGWFNEDGTCPFWEHIAAKFFHTTFDEADRLSANDFRFISHLMPKFPIYVSLLPEDGQEVIGKPHKTSGQALKMLLTENFAVSRCIDIFDGGPSIQCPIDRVRTVQERTDRRLTVSDNADHIAGSEPFLVSTLDGQDYACAIGTGHRQGQTVVLSPAIAEQGGFKPGALVAAAPLRAKE</sequence>